<dbReference type="KEGG" id="csyr:103253513"/>
<proteinExistence type="predicted"/>
<name>A0A3Q0DPY8_CARSF</name>
<dbReference type="InterPro" id="IPR052845">
    <property type="entry name" value="Axonemal_dynein_LC_domain"/>
</dbReference>
<accession>A0A3Q0DPY8</accession>
<evidence type="ECO:0000256" key="1">
    <source>
        <dbReference type="SAM" id="Coils"/>
    </source>
</evidence>
<evidence type="ECO:0000313" key="4">
    <source>
        <dbReference type="RefSeq" id="XP_021565131.1"/>
    </source>
</evidence>
<sequence length="155" mass="18060">EAIKEFIEPEVDKPSTEDEEESNEDKKLQEENEEAEEQPSTSIEKKKLIRFIGEDENVHSKPLFEADVLTSWKESANQGTLAQKYLEAMTIIEHMQDKLMELENRARQAEEKFEDVNEKLHYTLIRNKDLENELEEIAMASRKKEGTTQGECSQQ</sequence>
<dbReference type="PANTHER" id="PTHR23052:SF1">
    <property type="entry name" value="AXONEMAL DYNEIN LIGHT CHAIN DOMAIN-CONTAINING PROTEIN 1"/>
    <property type="match status" value="1"/>
</dbReference>
<keyword evidence="1" id="KW-0175">Coiled coil</keyword>
<feature type="non-terminal residue" evidence="4">
    <location>
        <position position="1"/>
    </location>
</feature>
<dbReference type="AlphaFoldDB" id="A0A3Q0DPY8"/>
<gene>
    <name evidence="4" type="primary">LOC103253513</name>
</gene>
<dbReference type="OrthoDB" id="1927454at2759"/>
<feature type="region of interest" description="Disordered" evidence="2">
    <location>
        <begin position="1"/>
        <end position="45"/>
    </location>
</feature>
<dbReference type="Proteomes" id="UP000189704">
    <property type="component" value="Unplaced"/>
</dbReference>
<organism evidence="3 4">
    <name type="scientific">Carlito syrichta</name>
    <name type="common">Philippine tarsier</name>
    <name type="synonym">Tarsius syrichta</name>
    <dbReference type="NCBI Taxonomy" id="1868482"/>
    <lineage>
        <taxon>Eukaryota</taxon>
        <taxon>Metazoa</taxon>
        <taxon>Chordata</taxon>
        <taxon>Craniata</taxon>
        <taxon>Vertebrata</taxon>
        <taxon>Euteleostomi</taxon>
        <taxon>Mammalia</taxon>
        <taxon>Eutheria</taxon>
        <taxon>Euarchontoglires</taxon>
        <taxon>Primates</taxon>
        <taxon>Haplorrhini</taxon>
        <taxon>Tarsiiformes</taxon>
        <taxon>Tarsiidae</taxon>
        <taxon>Carlito</taxon>
    </lineage>
</organism>
<feature type="compositionally biased region" description="Basic and acidic residues" evidence="2">
    <location>
        <begin position="1"/>
        <end position="16"/>
    </location>
</feature>
<evidence type="ECO:0000313" key="3">
    <source>
        <dbReference type="Proteomes" id="UP000189704"/>
    </source>
</evidence>
<feature type="coiled-coil region" evidence="1">
    <location>
        <begin position="85"/>
        <end position="147"/>
    </location>
</feature>
<dbReference type="RefSeq" id="XP_021565131.1">
    <property type="nucleotide sequence ID" value="XM_021709456.1"/>
</dbReference>
<keyword evidence="3" id="KW-1185">Reference proteome</keyword>
<dbReference type="PANTHER" id="PTHR23052">
    <property type="entry name" value="AXONEMAL DYNEIN LIGHT CHAIN DOMAIN-CONTAINING PROTEIN 1"/>
    <property type="match status" value="1"/>
</dbReference>
<evidence type="ECO:0000256" key="2">
    <source>
        <dbReference type="SAM" id="MobiDB-lite"/>
    </source>
</evidence>
<dbReference type="GeneID" id="103253513"/>
<protein>
    <submittedName>
        <fullName evidence="4">Axonemal dynein light chain domain-containing protein 1-like</fullName>
    </submittedName>
</protein>
<reference evidence="4" key="1">
    <citation type="submission" date="2025-08" db="UniProtKB">
        <authorList>
            <consortium name="RefSeq"/>
        </authorList>
    </citation>
    <scope>IDENTIFICATION</scope>
</reference>